<evidence type="ECO:0000256" key="1">
    <source>
        <dbReference type="ARBA" id="ARBA00001947"/>
    </source>
</evidence>
<sequence>MDSSDKYKTKFNYQIGVITVNERELIEKAFEAKKMAYVPYSNFHVGAAVLMEDGSIYGGCNIESASYSPTNCAERTAIFKAISEGKRNIKAIAIVGDAGFTYPCGVCRQVIREFGENAKIIIAKSIDEYKEYTLEELLPYSFGPEDLENSEK</sequence>
<dbReference type="Gene3D" id="3.40.140.10">
    <property type="entry name" value="Cytidine Deaminase, domain 2"/>
    <property type="match status" value="1"/>
</dbReference>
<name>A0A1M5UQP9_9FIRM</name>
<organism evidence="17 18">
    <name type="scientific">Sporanaerobacter acetigenes DSM 13106</name>
    <dbReference type="NCBI Taxonomy" id="1123281"/>
    <lineage>
        <taxon>Bacteria</taxon>
        <taxon>Bacillati</taxon>
        <taxon>Bacillota</taxon>
        <taxon>Tissierellia</taxon>
        <taxon>Tissierellales</taxon>
        <taxon>Sporanaerobacteraceae</taxon>
        <taxon>Sporanaerobacter</taxon>
    </lineage>
</organism>
<dbReference type="EC" id="3.5.4.5" evidence="4 15"/>
<dbReference type="GO" id="GO:0042802">
    <property type="term" value="F:identical protein binding"/>
    <property type="evidence" value="ECO:0007669"/>
    <property type="project" value="UniProtKB-ARBA"/>
</dbReference>
<evidence type="ECO:0000259" key="16">
    <source>
        <dbReference type="PROSITE" id="PS51747"/>
    </source>
</evidence>
<feature type="binding site" evidence="13">
    <location>
        <begin position="61"/>
        <end position="67"/>
    </location>
    <ligand>
        <name>substrate</name>
    </ligand>
</feature>
<dbReference type="InterPro" id="IPR002125">
    <property type="entry name" value="CMP_dCMP_dom"/>
</dbReference>
<dbReference type="InterPro" id="IPR050202">
    <property type="entry name" value="Cyt/Deoxycyt_deaminase"/>
</dbReference>
<evidence type="ECO:0000256" key="13">
    <source>
        <dbReference type="PIRSR" id="PIRSR606262-2"/>
    </source>
</evidence>
<dbReference type="Proteomes" id="UP000184389">
    <property type="component" value="Unassembled WGS sequence"/>
</dbReference>
<evidence type="ECO:0000256" key="7">
    <source>
        <dbReference type="ARBA" id="ARBA00022801"/>
    </source>
</evidence>
<evidence type="ECO:0000256" key="15">
    <source>
        <dbReference type="RuleBase" id="RU364006"/>
    </source>
</evidence>
<dbReference type="GO" id="GO:0008270">
    <property type="term" value="F:zinc ion binding"/>
    <property type="evidence" value="ECO:0007669"/>
    <property type="project" value="UniProtKB-UniRule"/>
</dbReference>
<comment type="catalytic activity">
    <reaction evidence="11 15">
        <text>cytidine + H2O + H(+) = uridine + NH4(+)</text>
        <dbReference type="Rhea" id="RHEA:16069"/>
        <dbReference type="ChEBI" id="CHEBI:15377"/>
        <dbReference type="ChEBI" id="CHEBI:15378"/>
        <dbReference type="ChEBI" id="CHEBI:16704"/>
        <dbReference type="ChEBI" id="CHEBI:17562"/>
        <dbReference type="ChEBI" id="CHEBI:28938"/>
        <dbReference type="EC" id="3.5.4.5"/>
    </reaction>
</comment>
<dbReference type="PROSITE" id="PS51747">
    <property type="entry name" value="CYT_DCMP_DEAMINASES_2"/>
    <property type="match status" value="1"/>
</dbReference>
<dbReference type="EMBL" id="FQXR01000003">
    <property type="protein sequence ID" value="SHH65234.1"/>
    <property type="molecule type" value="Genomic_DNA"/>
</dbReference>
<dbReference type="GO" id="GO:0055086">
    <property type="term" value="P:nucleobase-containing small molecule metabolic process"/>
    <property type="evidence" value="ECO:0007669"/>
    <property type="project" value="UniProtKB-ARBA"/>
</dbReference>
<dbReference type="PANTHER" id="PTHR11644">
    <property type="entry name" value="CYTIDINE DEAMINASE"/>
    <property type="match status" value="1"/>
</dbReference>
<gene>
    <name evidence="17" type="ORF">SAMN02745180_00731</name>
</gene>
<evidence type="ECO:0000256" key="3">
    <source>
        <dbReference type="ARBA" id="ARBA00006576"/>
    </source>
</evidence>
<feature type="domain" description="CMP/dCMP-type deaminase" evidence="16">
    <location>
        <begin position="20"/>
        <end position="145"/>
    </location>
</feature>
<keyword evidence="8 14" id="KW-0862">Zinc</keyword>
<dbReference type="InterPro" id="IPR016192">
    <property type="entry name" value="APOBEC/CMP_deaminase_Zn-bd"/>
</dbReference>
<dbReference type="SUPFAM" id="SSF53927">
    <property type="entry name" value="Cytidine deaminase-like"/>
    <property type="match status" value="1"/>
</dbReference>
<evidence type="ECO:0000256" key="2">
    <source>
        <dbReference type="ARBA" id="ARBA00003949"/>
    </source>
</evidence>
<evidence type="ECO:0000313" key="17">
    <source>
        <dbReference type="EMBL" id="SHH65234.1"/>
    </source>
</evidence>
<evidence type="ECO:0000256" key="6">
    <source>
        <dbReference type="ARBA" id="ARBA00022723"/>
    </source>
</evidence>
<dbReference type="FunFam" id="3.40.140.10:FF:000008">
    <property type="entry name" value="Cytidine deaminase"/>
    <property type="match status" value="1"/>
</dbReference>
<evidence type="ECO:0000256" key="5">
    <source>
        <dbReference type="ARBA" id="ARBA00018266"/>
    </source>
</evidence>
<feature type="active site" description="Proton donor" evidence="12">
    <location>
        <position position="74"/>
    </location>
</feature>
<comment type="similarity">
    <text evidence="3 15">Belongs to the cytidine and deoxycytidylate deaminase family.</text>
</comment>
<accession>A0A1M5UQP9</accession>
<evidence type="ECO:0000256" key="11">
    <source>
        <dbReference type="ARBA" id="ARBA00049558"/>
    </source>
</evidence>
<dbReference type="CDD" id="cd01283">
    <property type="entry name" value="cytidine_deaminase"/>
    <property type="match status" value="1"/>
</dbReference>
<dbReference type="InterPro" id="IPR006262">
    <property type="entry name" value="Cyt_deam_tetra"/>
</dbReference>
<feature type="binding site" evidence="14">
    <location>
        <position position="107"/>
    </location>
    <ligand>
        <name>Zn(2+)</name>
        <dbReference type="ChEBI" id="CHEBI:29105"/>
        <note>catalytic</note>
    </ligand>
</feature>
<dbReference type="GO" id="GO:0072527">
    <property type="term" value="P:pyrimidine-containing compound metabolic process"/>
    <property type="evidence" value="ECO:0007669"/>
    <property type="project" value="UniProtKB-ARBA"/>
</dbReference>
<comment type="function">
    <text evidence="2 15">This enzyme scavenges exogenous and endogenous cytidine and 2'-deoxycytidine for UMP synthesis.</text>
</comment>
<evidence type="ECO:0000256" key="9">
    <source>
        <dbReference type="ARBA" id="ARBA00032005"/>
    </source>
</evidence>
<comment type="cofactor">
    <cofactor evidence="1 14 15">
        <name>Zn(2+)</name>
        <dbReference type="ChEBI" id="CHEBI:29105"/>
    </cofactor>
</comment>
<dbReference type="PROSITE" id="PS00903">
    <property type="entry name" value="CYT_DCMP_DEAMINASES_1"/>
    <property type="match status" value="1"/>
</dbReference>
<keyword evidence="18" id="KW-1185">Reference proteome</keyword>
<evidence type="ECO:0000256" key="10">
    <source>
        <dbReference type="ARBA" id="ARBA00049252"/>
    </source>
</evidence>
<keyword evidence="6 14" id="KW-0479">Metal-binding</keyword>
<dbReference type="NCBIfam" id="TIGR01354">
    <property type="entry name" value="cyt_deam_tetra"/>
    <property type="match status" value="1"/>
</dbReference>
<evidence type="ECO:0000256" key="4">
    <source>
        <dbReference type="ARBA" id="ARBA00012783"/>
    </source>
</evidence>
<proteinExistence type="inferred from homology"/>
<dbReference type="AlphaFoldDB" id="A0A1M5UQP9"/>
<dbReference type="NCBIfam" id="NF004064">
    <property type="entry name" value="PRK05578.1"/>
    <property type="match status" value="1"/>
</dbReference>
<feature type="binding site" evidence="14">
    <location>
        <position position="72"/>
    </location>
    <ligand>
        <name>Zn(2+)</name>
        <dbReference type="ChEBI" id="CHEBI:29105"/>
        <note>catalytic</note>
    </ligand>
</feature>
<evidence type="ECO:0000256" key="14">
    <source>
        <dbReference type="PIRSR" id="PIRSR606262-3"/>
    </source>
</evidence>
<dbReference type="PANTHER" id="PTHR11644:SF2">
    <property type="entry name" value="CYTIDINE DEAMINASE"/>
    <property type="match status" value="1"/>
</dbReference>
<comment type="catalytic activity">
    <reaction evidence="10 15">
        <text>2'-deoxycytidine + H2O + H(+) = 2'-deoxyuridine + NH4(+)</text>
        <dbReference type="Rhea" id="RHEA:13433"/>
        <dbReference type="ChEBI" id="CHEBI:15377"/>
        <dbReference type="ChEBI" id="CHEBI:15378"/>
        <dbReference type="ChEBI" id="CHEBI:15698"/>
        <dbReference type="ChEBI" id="CHEBI:16450"/>
        <dbReference type="ChEBI" id="CHEBI:28938"/>
        <dbReference type="EC" id="3.5.4.5"/>
    </reaction>
</comment>
<keyword evidence="7 15" id="KW-0378">Hydrolase</keyword>
<evidence type="ECO:0000256" key="8">
    <source>
        <dbReference type="ARBA" id="ARBA00022833"/>
    </source>
</evidence>
<dbReference type="GO" id="GO:0005829">
    <property type="term" value="C:cytosol"/>
    <property type="evidence" value="ECO:0007669"/>
    <property type="project" value="TreeGrafter"/>
</dbReference>
<evidence type="ECO:0000256" key="12">
    <source>
        <dbReference type="PIRSR" id="PIRSR606262-1"/>
    </source>
</evidence>
<dbReference type="Pfam" id="PF00383">
    <property type="entry name" value="dCMP_cyt_deam_1"/>
    <property type="match status" value="1"/>
</dbReference>
<feature type="binding site" evidence="14">
    <location>
        <position position="104"/>
    </location>
    <ligand>
        <name>Zn(2+)</name>
        <dbReference type="ChEBI" id="CHEBI:29105"/>
        <note>catalytic</note>
    </ligand>
</feature>
<evidence type="ECO:0000313" key="18">
    <source>
        <dbReference type="Proteomes" id="UP000184389"/>
    </source>
</evidence>
<dbReference type="GO" id="GO:0004126">
    <property type="term" value="F:cytidine deaminase activity"/>
    <property type="evidence" value="ECO:0007669"/>
    <property type="project" value="UniProtKB-UniRule"/>
</dbReference>
<dbReference type="InterPro" id="IPR016193">
    <property type="entry name" value="Cytidine_deaminase-like"/>
</dbReference>
<reference evidence="17 18" key="1">
    <citation type="submission" date="2016-11" db="EMBL/GenBank/DDBJ databases">
        <authorList>
            <person name="Jaros S."/>
            <person name="Januszkiewicz K."/>
            <person name="Wedrychowicz H."/>
        </authorList>
    </citation>
    <scope>NUCLEOTIDE SEQUENCE [LARGE SCALE GENOMIC DNA]</scope>
    <source>
        <strain evidence="17 18">DSM 13106</strain>
    </source>
</reference>
<protein>
    <recommendedName>
        <fullName evidence="5 15">Cytidine deaminase</fullName>
        <ecNumber evidence="4 15">3.5.4.5</ecNumber>
    </recommendedName>
    <alternativeName>
        <fullName evidence="9 15">Cytidine aminohydrolase</fullName>
    </alternativeName>
</protein>
<dbReference type="STRING" id="1123281.SAMN02745180_00731"/>